<gene>
    <name evidence="6" type="ORF">Din_025860</name>
</gene>
<feature type="domain" description="DRBM" evidence="5">
    <location>
        <begin position="36"/>
        <end position="105"/>
    </location>
</feature>
<dbReference type="SUPFAM" id="SSF54768">
    <property type="entry name" value="dsRNA-binding domain-like"/>
    <property type="match status" value="2"/>
</dbReference>
<protein>
    <submittedName>
        <fullName evidence="6">Putative double-stranded RNA-binding protein 4 isoform X3</fullName>
    </submittedName>
</protein>
<dbReference type="FunFam" id="3.30.160.20:FF:000071">
    <property type="entry name" value="Double-stranded RNA-binding protein 4"/>
    <property type="match status" value="1"/>
</dbReference>
<dbReference type="PANTHER" id="PTHR46031:SF37">
    <property type="entry name" value="DRBM DOMAIN-CONTAINING PROTEIN"/>
    <property type="match status" value="1"/>
</dbReference>
<reference evidence="6" key="1">
    <citation type="submission" date="2019-08" db="EMBL/GenBank/DDBJ databases">
        <title>Reference gene set and small RNA set construction with multiple tissues from Davidia involucrata Baill.</title>
        <authorList>
            <person name="Yang H."/>
            <person name="Zhou C."/>
            <person name="Li G."/>
            <person name="Wang J."/>
            <person name="Gao P."/>
            <person name="Wang M."/>
            <person name="Wang R."/>
            <person name="Zhao Y."/>
        </authorList>
    </citation>
    <scope>NUCLEOTIDE SEQUENCE</scope>
    <source>
        <tissue evidence="6">Mixed with DoveR01_LX</tissue>
    </source>
</reference>
<feature type="region of interest" description="Disordered" evidence="4">
    <location>
        <begin position="307"/>
        <end position="329"/>
    </location>
</feature>
<dbReference type="CDD" id="cd00048">
    <property type="entry name" value="DSRM_SF"/>
    <property type="match status" value="1"/>
</dbReference>
<evidence type="ECO:0000256" key="4">
    <source>
        <dbReference type="SAM" id="MobiDB-lite"/>
    </source>
</evidence>
<dbReference type="Pfam" id="PF00035">
    <property type="entry name" value="dsrm"/>
    <property type="match status" value="2"/>
</dbReference>
<dbReference type="SMART" id="SM00358">
    <property type="entry name" value="DSRM"/>
    <property type="match status" value="2"/>
</dbReference>
<dbReference type="PANTHER" id="PTHR46031">
    <property type="match status" value="1"/>
</dbReference>
<sequence>MAEQSTGSQEPQPHIPEPEKTGSPAQSSANLPENLLYKNRLQEYTQRSSIPLPIYQTINEGVQHAPTFRSTVLVDGSHYTSPNTFSHRKAAEQDVAKVALAGISQKIKDEGCPLINEDTVFCKSILNEYAVKMNMGKPTYETIQPEGLLPVFVSSLVFNGVTYTGDAGRNKKEAEQLAARAVILSILGGDSSSATVIFEIIKSKFRLYAALHKVKDSHNTHNGISPVVVNSGNTFGVPLTKEKEGEVTGVTYNKPIAAISETCSGQLTNIPVTQLPHHEFKKPKQEPSSTSIICPIEFVPSVLEQPPVVGSTSGRKRNRKNKKAAEKKMRVDAQLPVVVLPLSQVPPCSVAQ</sequence>
<feature type="compositionally biased region" description="Polar residues" evidence="4">
    <location>
        <begin position="1"/>
        <end position="11"/>
    </location>
</feature>
<feature type="region of interest" description="Disordered" evidence="4">
    <location>
        <begin position="1"/>
        <end position="30"/>
    </location>
</feature>
<proteinExistence type="predicted"/>
<keyword evidence="2 3" id="KW-0694">RNA-binding</keyword>
<feature type="domain" description="DRBM" evidence="5">
    <location>
        <begin position="121"/>
        <end position="188"/>
    </location>
</feature>
<dbReference type="GO" id="GO:0003723">
    <property type="term" value="F:RNA binding"/>
    <property type="evidence" value="ECO:0007669"/>
    <property type="project" value="UniProtKB-UniRule"/>
</dbReference>
<name>A0A5B7AI71_DAVIN</name>
<evidence type="ECO:0000259" key="5">
    <source>
        <dbReference type="PROSITE" id="PS50137"/>
    </source>
</evidence>
<organism evidence="6">
    <name type="scientific">Davidia involucrata</name>
    <name type="common">Dove tree</name>
    <dbReference type="NCBI Taxonomy" id="16924"/>
    <lineage>
        <taxon>Eukaryota</taxon>
        <taxon>Viridiplantae</taxon>
        <taxon>Streptophyta</taxon>
        <taxon>Embryophyta</taxon>
        <taxon>Tracheophyta</taxon>
        <taxon>Spermatophyta</taxon>
        <taxon>Magnoliopsida</taxon>
        <taxon>eudicotyledons</taxon>
        <taxon>Gunneridae</taxon>
        <taxon>Pentapetalae</taxon>
        <taxon>asterids</taxon>
        <taxon>Cornales</taxon>
        <taxon>Nyssaceae</taxon>
        <taxon>Davidia</taxon>
    </lineage>
</organism>
<evidence type="ECO:0000256" key="3">
    <source>
        <dbReference type="PROSITE-ProRule" id="PRU00266"/>
    </source>
</evidence>
<evidence type="ECO:0000313" key="6">
    <source>
        <dbReference type="EMBL" id="MPA56419.1"/>
    </source>
</evidence>
<keyword evidence="1" id="KW-0677">Repeat</keyword>
<evidence type="ECO:0000256" key="2">
    <source>
        <dbReference type="ARBA" id="ARBA00022884"/>
    </source>
</evidence>
<evidence type="ECO:0000256" key="1">
    <source>
        <dbReference type="ARBA" id="ARBA00022737"/>
    </source>
</evidence>
<accession>A0A5B7AI71</accession>
<dbReference type="Gene3D" id="3.30.160.20">
    <property type="match status" value="2"/>
</dbReference>
<dbReference type="AlphaFoldDB" id="A0A5B7AI71"/>
<dbReference type="PROSITE" id="PS50137">
    <property type="entry name" value="DS_RBD"/>
    <property type="match status" value="2"/>
</dbReference>
<dbReference type="EMBL" id="GHES01025860">
    <property type="protein sequence ID" value="MPA56419.1"/>
    <property type="molecule type" value="Transcribed_RNA"/>
</dbReference>
<dbReference type="InterPro" id="IPR014720">
    <property type="entry name" value="dsRBD_dom"/>
</dbReference>